<comment type="caution">
    <text evidence="10">The sequence shown here is derived from an EMBL/GenBank/DDBJ whole genome shotgun (WGS) entry which is preliminary data.</text>
</comment>
<dbReference type="FunFam" id="3.10.129.10:FF:000048">
    <property type="entry name" value="14-dihydroxy-2-naphthoyl-CoA thioesterase 1"/>
    <property type="match status" value="1"/>
</dbReference>
<dbReference type="Proteomes" id="UP001180020">
    <property type="component" value="Unassembled WGS sequence"/>
</dbReference>
<dbReference type="SUPFAM" id="SSF54637">
    <property type="entry name" value="Thioesterase/thiol ester dehydrase-isomerase"/>
    <property type="match status" value="1"/>
</dbReference>
<reference evidence="10" key="1">
    <citation type="journal article" date="2023" name="Nat. Commun.">
        <title>Diploid and tetraploid genomes of Acorus and the evolution of monocots.</title>
        <authorList>
            <person name="Ma L."/>
            <person name="Liu K.W."/>
            <person name="Li Z."/>
            <person name="Hsiao Y.Y."/>
            <person name="Qi Y."/>
            <person name="Fu T."/>
            <person name="Tang G.D."/>
            <person name="Zhang D."/>
            <person name="Sun W.H."/>
            <person name="Liu D.K."/>
            <person name="Li Y."/>
            <person name="Chen G.Z."/>
            <person name="Liu X.D."/>
            <person name="Liao X.Y."/>
            <person name="Jiang Y.T."/>
            <person name="Yu X."/>
            <person name="Hao Y."/>
            <person name="Huang J."/>
            <person name="Zhao X.W."/>
            <person name="Ke S."/>
            <person name="Chen Y.Y."/>
            <person name="Wu W.L."/>
            <person name="Hsu J.L."/>
            <person name="Lin Y.F."/>
            <person name="Huang M.D."/>
            <person name="Li C.Y."/>
            <person name="Huang L."/>
            <person name="Wang Z.W."/>
            <person name="Zhao X."/>
            <person name="Zhong W.Y."/>
            <person name="Peng D.H."/>
            <person name="Ahmad S."/>
            <person name="Lan S."/>
            <person name="Zhang J.S."/>
            <person name="Tsai W.C."/>
            <person name="Van de Peer Y."/>
            <person name="Liu Z.J."/>
        </authorList>
    </citation>
    <scope>NUCLEOTIDE SEQUENCE</scope>
    <source>
        <strain evidence="10">CP</strain>
    </source>
</reference>
<dbReference type="PANTHER" id="PTHR43240:SF5">
    <property type="entry name" value="1,4-DIHYDROXY-2-NAPHTHOYL-COA THIOESTERASE 1"/>
    <property type="match status" value="1"/>
</dbReference>
<accession>A0AAV9DGH4</accession>
<dbReference type="InterPro" id="IPR003736">
    <property type="entry name" value="PAAI_dom"/>
</dbReference>
<name>A0AAV9DGH4_ACOCL</name>
<dbReference type="Pfam" id="PF03061">
    <property type="entry name" value="4HBT"/>
    <property type="match status" value="1"/>
</dbReference>
<comment type="similarity">
    <text evidence="6">Belongs to the 4-hydroxybenzoyl-CoA thioesterase family. DHNA-CoA hydrolase subfamily.</text>
</comment>
<dbReference type="GO" id="GO:0042372">
    <property type="term" value="P:phylloquinone biosynthetic process"/>
    <property type="evidence" value="ECO:0007669"/>
    <property type="project" value="UniProtKB-ARBA"/>
</dbReference>
<evidence type="ECO:0000259" key="9">
    <source>
        <dbReference type="Pfam" id="PF03061"/>
    </source>
</evidence>
<evidence type="ECO:0000256" key="7">
    <source>
        <dbReference type="ARBA" id="ARBA00066058"/>
    </source>
</evidence>
<feature type="region of interest" description="Disordered" evidence="8">
    <location>
        <begin position="1"/>
        <end position="43"/>
    </location>
</feature>
<protein>
    <recommendedName>
        <fullName evidence="9">Thioesterase domain-containing protein</fullName>
    </recommendedName>
</protein>
<evidence type="ECO:0000256" key="6">
    <source>
        <dbReference type="ARBA" id="ARBA00061187"/>
    </source>
</evidence>
<dbReference type="GO" id="GO:0005777">
    <property type="term" value="C:peroxisome"/>
    <property type="evidence" value="ECO:0007669"/>
    <property type="project" value="UniProtKB-SubCell"/>
</dbReference>
<comment type="pathway">
    <text evidence="4">Cofactor biosynthesis; phylloquinone biosynthesis.</text>
</comment>
<comment type="pathway">
    <text evidence="5">Quinol/quinone metabolism; 1,4-dihydroxy-2-naphthoate biosynthesis; 1,4-dihydroxy-2-naphthoate from chorismate: step 7/7.</text>
</comment>
<feature type="domain" description="Thioesterase" evidence="9">
    <location>
        <begin position="80"/>
        <end position="153"/>
    </location>
</feature>
<dbReference type="GO" id="GO:0061522">
    <property type="term" value="F:1,4-dihydroxy-2-naphthoyl-CoA thioesterase activity"/>
    <property type="evidence" value="ECO:0007669"/>
    <property type="project" value="TreeGrafter"/>
</dbReference>
<dbReference type="CDD" id="cd03443">
    <property type="entry name" value="PaaI_thioesterase"/>
    <property type="match status" value="1"/>
</dbReference>
<dbReference type="InterPro" id="IPR029069">
    <property type="entry name" value="HotDog_dom_sf"/>
</dbReference>
<evidence type="ECO:0000256" key="3">
    <source>
        <dbReference type="ARBA" id="ARBA00023140"/>
    </source>
</evidence>
<reference evidence="10" key="2">
    <citation type="submission" date="2023-06" db="EMBL/GenBank/DDBJ databases">
        <authorList>
            <person name="Ma L."/>
            <person name="Liu K.-W."/>
            <person name="Li Z."/>
            <person name="Hsiao Y.-Y."/>
            <person name="Qi Y."/>
            <person name="Fu T."/>
            <person name="Tang G."/>
            <person name="Zhang D."/>
            <person name="Sun W.-H."/>
            <person name="Liu D.-K."/>
            <person name="Li Y."/>
            <person name="Chen G.-Z."/>
            <person name="Liu X.-D."/>
            <person name="Liao X.-Y."/>
            <person name="Jiang Y.-T."/>
            <person name="Yu X."/>
            <person name="Hao Y."/>
            <person name="Huang J."/>
            <person name="Zhao X.-W."/>
            <person name="Ke S."/>
            <person name="Chen Y.-Y."/>
            <person name="Wu W.-L."/>
            <person name="Hsu J.-L."/>
            <person name="Lin Y.-F."/>
            <person name="Huang M.-D."/>
            <person name="Li C.-Y."/>
            <person name="Huang L."/>
            <person name="Wang Z.-W."/>
            <person name="Zhao X."/>
            <person name="Zhong W.-Y."/>
            <person name="Peng D.-H."/>
            <person name="Ahmad S."/>
            <person name="Lan S."/>
            <person name="Zhang J.-S."/>
            <person name="Tsai W.-C."/>
            <person name="Van De Peer Y."/>
            <person name="Liu Z.-J."/>
        </authorList>
    </citation>
    <scope>NUCLEOTIDE SEQUENCE</scope>
    <source>
        <strain evidence="10">CP</strain>
        <tissue evidence="10">Leaves</tissue>
    </source>
</reference>
<sequence>MQPSIDNNQHHHQQNNTHPLTHPNRPFLGSSMAGDDGGRPSKTADLDAPLHVFGFEIDVVSPSLVNGRLRVTPKCCQPFKVLHGGVSALIAEALGSIGAHVASGFKRIAGVQLSINHIKAALLGDLLFAEARPVSVGKTIQVWEVKMWKIDPSTMEKRAQLATSRVTLLSNLPVPDNAKEAESILRRHAKL</sequence>
<evidence type="ECO:0000256" key="5">
    <source>
        <dbReference type="ARBA" id="ARBA00060586"/>
    </source>
</evidence>
<evidence type="ECO:0000256" key="8">
    <source>
        <dbReference type="SAM" id="MobiDB-lite"/>
    </source>
</evidence>
<dbReference type="Gene3D" id="3.10.129.10">
    <property type="entry name" value="Hotdog Thioesterase"/>
    <property type="match status" value="1"/>
</dbReference>
<evidence type="ECO:0000256" key="4">
    <source>
        <dbReference type="ARBA" id="ARBA00060572"/>
    </source>
</evidence>
<dbReference type="PANTHER" id="PTHR43240">
    <property type="entry name" value="1,4-DIHYDROXY-2-NAPHTHOYL-COA THIOESTERASE 1"/>
    <property type="match status" value="1"/>
</dbReference>
<proteinExistence type="inferred from homology"/>
<keyword evidence="2" id="KW-0378">Hydrolase</keyword>
<dbReference type="NCBIfam" id="TIGR00369">
    <property type="entry name" value="unchar_dom_1"/>
    <property type="match status" value="1"/>
</dbReference>
<organism evidence="10 11">
    <name type="scientific">Acorus calamus</name>
    <name type="common">Sweet flag</name>
    <dbReference type="NCBI Taxonomy" id="4465"/>
    <lineage>
        <taxon>Eukaryota</taxon>
        <taxon>Viridiplantae</taxon>
        <taxon>Streptophyta</taxon>
        <taxon>Embryophyta</taxon>
        <taxon>Tracheophyta</taxon>
        <taxon>Spermatophyta</taxon>
        <taxon>Magnoliopsida</taxon>
        <taxon>Liliopsida</taxon>
        <taxon>Acoraceae</taxon>
        <taxon>Acorus</taxon>
    </lineage>
</organism>
<evidence type="ECO:0000313" key="10">
    <source>
        <dbReference type="EMBL" id="KAK1300015.1"/>
    </source>
</evidence>
<keyword evidence="11" id="KW-1185">Reference proteome</keyword>
<dbReference type="EMBL" id="JAUJYO010000013">
    <property type="protein sequence ID" value="KAK1300015.1"/>
    <property type="molecule type" value="Genomic_DNA"/>
</dbReference>
<evidence type="ECO:0000313" key="11">
    <source>
        <dbReference type="Proteomes" id="UP001180020"/>
    </source>
</evidence>
<keyword evidence="3" id="KW-0576">Peroxisome</keyword>
<evidence type="ECO:0000256" key="1">
    <source>
        <dbReference type="ARBA" id="ARBA00004275"/>
    </source>
</evidence>
<evidence type="ECO:0000256" key="2">
    <source>
        <dbReference type="ARBA" id="ARBA00022801"/>
    </source>
</evidence>
<comment type="subunit">
    <text evidence="7">Homotetramers.</text>
</comment>
<dbReference type="AlphaFoldDB" id="A0AAV9DGH4"/>
<dbReference type="InterPro" id="IPR006683">
    <property type="entry name" value="Thioestr_dom"/>
</dbReference>
<gene>
    <name evidence="10" type="ORF">QJS10_CPB13g00239</name>
</gene>
<comment type="subcellular location">
    <subcellularLocation>
        <location evidence="1">Peroxisome</location>
    </subcellularLocation>
</comment>